<dbReference type="PANTHER" id="PTHR11255:SF80">
    <property type="entry name" value="EYE-SPECIFIC DIACYLGLYCEROL KINASE"/>
    <property type="match status" value="1"/>
</dbReference>
<evidence type="ECO:0000256" key="4">
    <source>
        <dbReference type="ARBA" id="ARBA00022741"/>
    </source>
</evidence>
<dbReference type="Proteomes" id="UP001085076">
    <property type="component" value="Miscellaneous, Linkage group lg01"/>
</dbReference>
<evidence type="ECO:0000256" key="5">
    <source>
        <dbReference type="ARBA" id="ARBA00022777"/>
    </source>
</evidence>
<dbReference type="GO" id="GO:0016020">
    <property type="term" value="C:membrane"/>
    <property type="evidence" value="ECO:0007669"/>
    <property type="project" value="TreeGrafter"/>
</dbReference>
<dbReference type="InterPro" id="IPR000756">
    <property type="entry name" value="Diacylglycerol_kin_accessory"/>
</dbReference>
<dbReference type="InterPro" id="IPR017438">
    <property type="entry name" value="ATP-NAD_kinase_N"/>
</dbReference>
<reference evidence="12" key="2">
    <citation type="journal article" date="2022" name="Hortic Res">
        <title>The genome of Dioscorea zingiberensis sheds light on the biosynthesis, origin and evolution of the medicinally important diosgenin saponins.</title>
        <authorList>
            <person name="Li Y."/>
            <person name="Tan C."/>
            <person name="Li Z."/>
            <person name="Guo J."/>
            <person name="Li S."/>
            <person name="Chen X."/>
            <person name="Wang C."/>
            <person name="Dai X."/>
            <person name="Yang H."/>
            <person name="Song W."/>
            <person name="Hou L."/>
            <person name="Xu J."/>
            <person name="Tong Z."/>
            <person name="Xu A."/>
            <person name="Yuan X."/>
            <person name="Wang W."/>
            <person name="Yang Q."/>
            <person name="Chen L."/>
            <person name="Sun Z."/>
            <person name="Wang K."/>
            <person name="Pan B."/>
            <person name="Chen J."/>
            <person name="Bao Y."/>
            <person name="Liu F."/>
            <person name="Qi X."/>
            <person name="Gang D.R."/>
            <person name="Wen J."/>
            <person name="Li J."/>
        </authorList>
    </citation>
    <scope>NUCLEOTIDE SEQUENCE</scope>
    <source>
        <strain evidence="12">Dzin_1.0</strain>
    </source>
</reference>
<keyword evidence="5 9" id="KW-0418">Kinase</keyword>
<evidence type="ECO:0000256" key="7">
    <source>
        <dbReference type="ARBA" id="ARBA00022840"/>
    </source>
</evidence>
<dbReference type="SMART" id="SM00046">
    <property type="entry name" value="DAGKc"/>
    <property type="match status" value="1"/>
</dbReference>
<dbReference type="Pfam" id="PF00781">
    <property type="entry name" value="DAGK_cat"/>
    <property type="match status" value="1"/>
</dbReference>
<dbReference type="InterPro" id="IPR016961">
    <property type="entry name" value="Diacylglycerol_kinase_pln"/>
</dbReference>
<dbReference type="SMART" id="SM00045">
    <property type="entry name" value="DAGKa"/>
    <property type="match status" value="1"/>
</dbReference>
<dbReference type="PROSITE" id="PS50146">
    <property type="entry name" value="DAGK"/>
    <property type="match status" value="1"/>
</dbReference>
<evidence type="ECO:0000256" key="1">
    <source>
        <dbReference type="ARBA" id="ARBA00009280"/>
    </source>
</evidence>
<dbReference type="GO" id="GO:0007200">
    <property type="term" value="P:phospholipase C-activating G protein-coupled receptor signaling pathway"/>
    <property type="evidence" value="ECO:0007669"/>
    <property type="project" value="UniProtKB-UniRule"/>
</dbReference>
<keyword evidence="4 9" id="KW-0547">Nucleotide-binding</keyword>
<evidence type="ECO:0000256" key="9">
    <source>
        <dbReference type="PIRNR" id="PIRNR030829"/>
    </source>
</evidence>
<reference evidence="12" key="1">
    <citation type="submission" date="2021-03" db="EMBL/GenBank/DDBJ databases">
        <authorList>
            <person name="Li Z."/>
            <person name="Yang C."/>
        </authorList>
    </citation>
    <scope>NUCLEOTIDE SEQUENCE</scope>
    <source>
        <strain evidence="12">Dzin_1.0</strain>
        <tissue evidence="12">Leaf</tissue>
    </source>
</reference>
<dbReference type="Gene3D" id="3.40.50.10330">
    <property type="entry name" value="Probable inorganic polyphosphate/atp-NAD kinase, domain 1"/>
    <property type="match status" value="1"/>
</dbReference>
<keyword evidence="6 9" id="KW-0611">Plant defense</keyword>
<dbReference type="InterPro" id="IPR037607">
    <property type="entry name" value="DGK"/>
</dbReference>
<evidence type="ECO:0000256" key="2">
    <source>
        <dbReference type="ARBA" id="ARBA00011245"/>
    </source>
</evidence>
<evidence type="ECO:0000313" key="13">
    <source>
        <dbReference type="Proteomes" id="UP001085076"/>
    </source>
</evidence>
<dbReference type="EC" id="2.7.1.107" evidence="9 10"/>
<dbReference type="FunFam" id="3.40.50.10330:FF:000023">
    <property type="entry name" value="diacylglycerol kinase"/>
    <property type="match status" value="1"/>
</dbReference>
<comment type="catalytic activity">
    <reaction evidence="9 10">
        <text>a 1,2-diacyl-sn-glycerol + ATP = a 1,2-diacyl-sn-glycero-3-phosphate + ADP + H(+)</text>
        <dbReference type="Rhea" id="RHEA:10272"/>
        <dbReference type="ChEBI" id="CHEBI:15378"/>
        <dbReference type="ChEBI" id="CHEBI:17815"/>
        <dbReference type="ChEBI" id="CHEBI:30616"/>
        <dbReference type="ChEBI" id="CHEBI:58608"/>
        <dbReference type="ChEBI" id="CHEBI:456216"/>
        <dbReference type="EC" id="2.7.1.107"/>
    </reaction>
</comment>
<feature type="domain" description="DAGKc" evidence="11">
    <location>
        <begin position="74"/>
        <end position="233"/>
    </location>
</feature>
<dbReference type="Pfam" id="PF00609">
    <property type="entry name" value="DAGK_acc"/>
    <property type="match status" value="1"/>
</dbReference>
<dbReference type="FunFam" id="2.60.200.40:FF:000011">
    <property type="entry name" value="diacylglycerol kinase"/>
    <property type="match status" value="1"/>
</dbReference>
<dbReference type="GO" id="GO:0005524">
    <property type="term" value="F:ATP binding"/>
    <property type="evidence" value="ECO:0007669"/>
    <property type="project" value="UniProtKB-UniRule"/>
</dbReference>
<dbReference type="SUPFAM" id="SSF111331">
    <property type="entry name" value="NAD kinase/diacylglycerol kinase-like"/>
    <property type="match status" value="1"/>
</dbReference>
<evidence type="ECO:0000256" key="6">
    <source>
        <dbReference type="ARBA" id="ARBA00022821"/>
    </source>
</evidence>
<keyword evidence="7 9" id="KW-0067">ATP-binding</keyword>
<protein>
    <recommendedName>
        <fullName evidence="9 10">Diacylglycerol kinase</fullName>
        <ecNumber evidence="9 10">2.7.1.107</ecNumber>
    </recommendedName>
</protein>
<comment type="function">
    <text evidence="9">Phosphorylates the second messenger diacylglycerol (DAG) to generate phosphatidic acid (PA), another important signaling molecule. PA is required for plant development and responses to abiotic stress and pathogen attack.</text>
</comment>
<evidence type="ECO:0000259" key="11">
    <source>
        <dbReference type="PROSITE" id="PS50146"/>
    </source>
</evidence>
<keyword evidence="13" id="KW-1185">Reference proteome</keyword>
<evidence type="ECO:0000256" key="3">
    <source>
        <dbReference type="ARBA" id="ARBA00022679"/>
    </source>
</evidence>
<evidence type="ECO:0000313" key="12">
    <source>
        <dbReference type="EMBL" id="KAJ0985049.1"/>
    </source>
</evidence>
<sequence length="477" mass="53351">MAEGETRIAARSSLMDGFKGCGLSGMNIDKEELRRKVSIPRYIRTAMVKAMKDKDTDGVAASALEEKGEVEEVEPEAPLVVFVNSRSGGRHGPELKVRLQELMSEEQVFDLNIKEERPFEFVQYGLACLERLAELGDNCAKVTRQKLRVMVAGGDGTVGWVLGSLAELSVQKREPVPPVGIIPLGTGNDLSRSFGWGGSFPLVWRSAVKSSLLKATNNPICQLDSWQIMLSMPAGEKLELPHSLRREDQCDFSQDLDIDPKALEKLSCIKGVFYNYFSIGMDAQVAYGFHHLRDQKPYLARGPITNKLIYSGYSCSQGWFCTPCIGGPGLRGLNNIVKLYIKRFNHPGWEQIQVPPDVRSIVALNLHNYGSGRNPWGHPKHEYLQKRGFVEAHVDDGLLEVFGLKQGWHASFVMVELITAKHIAQAAAIKLEIRGNQWRKAFMQIDGEPWKQPLDEEFSTFVMIKRVPFQPLVINGN</sequence>
<dbReference type="InterPro" id="IPR001206">
    <property type="entry name" value="Diacylglycerol_kinase_cat_dom"/>
</dbReference>
<dbReference type="AlphaFoldDB" id="A0A9D5D5G9"/>
<gene>
    <name evidence="12" type="ORF">J5N97_003405</name>
</gene>
<dbReference type="InterPro" id="IPR016064">
    <property type="entry name" value="NAD/diacylglycerol_kinase_sf"/>
</dbReference>
<dbReference type="EMBL" id="JAGGNH010000001">
    <property type="protein sequence ID" value="KAJ0985049.1"/>
    <property type="molecule type" value="Genomic_DNA"/>
</dbReference>
<comment type="subunit">
    <text evidence="2 9">Monomer.</text>
</comment>
<comment type="caution">
    <text evidence="12">The sequence shown here is derived from an EMBL/GenBank/DDBJ whole genome shotgun (WGS) entry which is preliminary data.</text>
</comment>
<proteinExistence type="inferred from homology"/>
<accession>A0A9D5D5G9</accession>
<organism evidence="12 13">
    <name type="scientific">Dioscorea zingiberensis</name>
    <dbReference type="NCBI Taxonomy" id="325984"/>
    <lineage>
        <taxon>Eukaryota</taxon>
        <taxon>Viridiplantae</taxon>
        <taxon>Streptophyta</taxon>
        <taxon>Embryophyta</taxon>
        <taxon>Tracheophyta</taxon>
        <taxon>Spermatophyta</taxon>
        <taxon>Magnoliopsida</taxon>
        <taxon>Liliopsida</taxon>
        <taxon>Dioscoreales</taxon>
        <taxon>Dioscoreaceae</taxon>
        <taxon>Dioscorea</taxon>
    </lineage>
</organism>
<dbReference type="GO" id="GO:0004143">
    <property type="term" value="F:ATP-dependent diacylglycerol kinase activity"/>
    <property type="evidence" value="ECO:0007669"/>
    <property type="project" value="UniProtKB-UniRule"/>
</dbReference>
<dbReference type="Gene3D" id="2.60.200.40">
    <property type="match status" value="1"/>
</dbReference>
<keyword evidence="3 9" id="KW-0808">Transferase</keyword>
<dbReference type="OrthoDB" id="242257at2759"/>
<dbReference type="PIRSF" id="PIRSF030829">
    <property type="entry name" value="Diacylglycerol_kinase_pln"/>
    <property type="match status" value="1"/>
</dbReference>
<name>A0A9D5D5G9_9LILI</name>
<comment type="similarity">
    <text evidence="1 9 10">Belongs to the eukaryotic diacylglycerol kinase family.</text>
</comment>
<dbReference type="GO" id="GO:0006952">
    <property type="term" value="P:defense response"/>
    <property type="evidence" value="ECO:0007669"/>
    <property type="project" value="UniProtKB-UniRule"/>
</dbReference>
<dbReference type="PANTHER" id="PTHR11255">
    <property type="entry name" value="DIACYLGLYCEROL KINASE"/>
    <property type="match status" value="1"/>
</dbReference>
<evidence type="ECO:0000256" key="10">
    <source>
        <dbReference type="RuleBase" id="RU361128"/>
    </source>
</evidence>
<evidence type="ECO:0000256" key="8">
    <source>
        <dbReference type="ARBA" id="ARBA00023016"/>
    </source>
</evidence>
<keyword evidence="8 9" id="KW-0346">Stress response</keyword>